<dbReference type="GO" id="GO:0008324">
    <property type="term" value="F:monoatomic cation transmembrane transporter activity"/>
    <property type="evidence" value="ECO:0007669"/>
    <property type="project" value="InterPro"/>
</dbReference>
<dbReference type="PANTHER" id="PTHR32063">
    <property type="match status" value="1"/>
</dbReference>
<feature type="transmembrane region" description="Helical" evidence="8">
    <location>
        <begin position="371"/>
        <end position="391"/>
    </location>
</feature>
<dbReference type="GO" id="GO:0042910">
    <property type="term" value="F:xenobiotic transmembrane transporter activity"/>
    <property type="evidence" value="ECO:0007669"/>
    <property type="project" value="TreeGrafter"/>
</dbReference>
<proteinExistence type="inferred from homology"/>
<evidence type="ECO:0000313" key="9">
    <source>
        <dbReference type="EMBL" id="TGK06458.1"/>
    </source>
</evidence>
<dbReference type="Pfam" id="PF00873">
    <property type="entry name" value="ACR_tran"/>
    <property type="match status" value="1"/>
</dbReference>
<dbReference type="PANTHER" id="PTHR32063:SF17">
    <property type="entry name" value="CATION EFFLUX SYSTEM PROTEIN"/>
    <property type="match status" value="1"/>
</dbReference>
<evidence type="ECO:0000256" key="8">
    <source>
        <dbReference type="SAM" id="Phobius"/>
    </source>
</evidence>
<evidence type="ECO:0000256" key="6">
    <source>
        <dbReference type="ARBA" id="ARBA00022989"/>
    </source>
</evidence>
<evidence type="ECO:0000256" key="2">
    <source>
        <dbReference type="ARBA" id="ARBA00010942"/>
    </source>
</evidence>
<dbReference type="Gene3D" id="3.30.70.1320">
    <property type="entry name" value="Multidrug efflux transporter AcrB pore domain like"/>
    <property type="match status" value="1"/>
</dbReference>
<feature type="transmembrane region" description="Helical" evidence="8">
    <location>
        <begin position="345"/>
        <end position="364"/>
    </location>
</feature>
<dbReference type="NCBIfam" id="TIGR00914">
    <property type="entry name" value="2A0601"/>
    <property type="match status" value="1"/>
</dbReference>
<dbReference type="OrthoDB" id="9757876at2"/>
<dbReference type="Gene3D" id="3.30.2090.10">
    <property type="entry name" value="Multidrug efflux transporter AcrB TolC docking domain, DN and DC subdomains"/>
    <property type="match status" value="2"/>
</dbReference>
<dbReference type="SUPFAM" id="SSF82693">
    <property type="entry name" value="Multidrug efflux transporter AcrB pore domain, PN1, PN2, PC1 and PC2 subdomains"/>
    <property type="match status" value="3"/>
</dbReference>
<dbReference type="InterPro" id="IPR001036">
    <property type="entry name" value="Acrflvin-R"/>
</dbReference>
<dbReference type="PRINTS" id="PR00702">
    <property type="entry name" value="ACRIFLAVINRP"/>
</dbReference>
<sequence length="1054" mass="116032">MIARIIDFSLSNRIPTLSVVCAVIGFGIWSWSNLKKEAYPDVGDTQVVVIAEFPGKAASEVEEKITLPLERGLNSVPYVLTRRSKTIFGLSVLQYVFEERIGDLTARQLVMERLNGIDLPEEAHVSLGPMTSPVSEIYRYVIEASEDWSPMELRTLQDWVIIPSLLQVPGVVDVVNFGGLEKQYHVITSSNRLNRYQLTLSDVIDALKSNNRNTGGNVFTRGDQAFPVRGLGAIRNKDDIRNIVVTAISGTPVYIGNLASVEEYPRRPDGIFHYALRDSVTGEIKSKDSGIQGLVAIRRGENPSEVIERLKEKIRQVNTDILPDGVKLTVTYDRSELVNYTVRTVRTTLFEGVSIVILVLVFFLGNVRTAVVVACTIPISLLFGFGMMKLTGIPANLLSLGAIDFGIIVDGGVVMAENIYRKYSSVKKEQGLVPFSELLRTTRTAAKEVGNEIFFAITIIIFAYLPIFTFQRIEGKLFSPMAFTLSFSLFGSVLLTITLIPVLMCLLFRSRMEDGSFSEMHWKNPVLEKMKSYYEFLVKKALSDPKKTVYSIAISMGIISTIGYYKLGTDFLPELDEGSITIRCFLPTGIGLRSSEKQLSVVRNTLLKYDPVVSVLNQLGRNDEGTDPYGPNRLEILVGLKDYSLWKERITKKELVQRIKEDLQENLPGTLFVFSQPILDNVTEAMTGSVSDLAILIDGEDLTTLRSVAKQILSVIKEIPGATESGIEQEGNQAQLIVTVDRRNSARYGINAADILNTVEAAVGGTEAGILYEGSKRFGIVVRYPIEYRSSFESLRNLTVFSPTGGRIPLHEVASLELKDGPTIIQRQEGKRQISVRTNIRGRDQGGFVQEARKRVVEKGSIPEKVSLRWGGQFENLTRAGERLSIVIPATLFGIYLFLLGIYGKVRYALLSLSGVPLSVAGGILALVLTGTNFSVSAGVGFVSLFGISTMTCVLFVSRILHFQKGSEEPDLKTSVLAAANLQFSPRLMTILLAMFGLLPAALATGIGSDVQRPLATVIVGGMATELLSLVFLPCLFYLIDSEGSKKKVPAVKS</sequence>
<gene>
    <name evidence="9" type="ORF">EHO60_15595</name>
</gene>
<organism evidence="9 10">
    <name type="scientific">Leptospira fletcheri</name>
    <dbReference type="NCBI Taxonomy" id="2484981"/>
    <lineage>
        <taxon>Bacteria</taxon>
        <taxon>Pseudomonadati</taxon>
        <taxon>Spirochaetota</taxon>
        <taxon>Spirochaetia</taxon>
        <taxon>Leptospirales</taxon>
        <taxon>Leptospiraceae</taxon>
        <taxon>Leptospira</taxon>
    </lineage>
</organism>
<evidence type="ECO:0000313" key="10">
    <source>
        <dbReference type="Proteomes" id="UP000298458"/>
    </source>
</evidence>
<dbReference type="SUPFAM" id="SSF82714">
    <property type="entry name" value="Multidrug efflux transporter AcrB TolC docking domain, DN and DC subdomains"/>
    <property type="match status" value="2"/>
</dbReference>
<evidence type="ECO:0000256" key="5">
    <source>
        <dbReference type="ARBA" id="ARBA00022692"/>
    </source>
</evidence>
<dbReference type="InterPro" id="IPR027463">
    <property type="entry name" value="AcrB_DN_DC_subdom"/>
</dbReference>
<evidence type="ECO:0000256" key="4">
    <source>
        <dbReference type="ARBA" id="ARBA00022475"/>
    </source>
</evidence>
<feature type="transmembrane region" description="Helical" evidence="8">
    <location>
        <begin position="453"/>
        <end position="473"/>
    </location>
</feature>
<keyword evidence="4" id="KW-1003">Cell membrane</keyword>
<dbReference type="GO" id="GO:0005886">
    <property type="term" value="C:plasma membrane"/>
    <property type="evidence" value="ECO:0007669"/>
    <property type="project" value="UniProtKB-SubCell"/>
</dbReference>
<dbReference type="SUPFAM" id="SSF82866">
    <property type="entry name" value="Multidrug efflux transporter AcrB transmembrane domain"/>
    <property type="match status" value="2"/>
</dbReference>
<feature type="transmembrane region" description="Helical" evidence="8">
    <location>
        <begin position="549"/>
        <end position="567"/>
    </location>
</feature>
<dbReference type="InterPro" id="IPR004763">
    <property type="entry name" value="CusA-like"/>
</dbReference>
<keyword evidence="6 8" id="KW-1133">Transmembrane helix</keyword>
<feature type="transmembrane region" description="Helical" evidence="8">
    <location>
        <begin position="884"/>
        <end position="903"/>
    </location>
</feature>
<keyword evidence="10" id="KW-1185">Reference proteome</keyword>
<accession>A0A4R9G4L1</accession>
<keyword evidence="3" id="KW-0813">Transport</keyword>
<evidence type="ECO:0000256" key="3">
    <source>
        <dbReference type="ARBA" id="ARBA00022448"/>
    </source>
</evidence>
<dbReference type="Gene3D" id="1.20.1640.10">
    <property type="entry name" value="Multidrug efflux transporter AcrB transmembrane domain"/>
    <property type="match status" value="2"/>
</dbReference>
<dbReference type="Proteomes" id="UP000298458">
    <property type="component" value="Unassembled WGS sequence"/>
</dbReference>
<feature type="transmembrane region" description="Helical" evidence="8">
    <location>
        <begin position="910"/>
        <end position="930"/>
    </location>
</feature>
<comment type="subcellular location">
    <subcellularLocation>
        <location evidence="1">Cell membrane</location>
        <topology evidence="1">Multi-pass membrane protein</topology>
    </subcellularLocation>
</comment>
<feature type="transmembrane region" description="Helical" evidence="8">
    <location>
        <begin position="936"/>
        <end position="957"/>
    </location>
</feature>
<feature type="transmembrane region" description="Helical" evidence="8">
    <location>
        <begin position="397"/>
        <end position="420"/>
    </location>
</feature>
<keyword evidence="5 8" id="KW-0812">Transmembrane</keyword>
<dbReference type="Gene3D" id="3.30.70.1430">
    <property type="entry name" value="Multidrug efflux transporter AcrB pore domain"/>
    <property type="match status" value="2"/>
</dbReference>
<feature type="transmembrane region" description="Helical" evidence="8">
    <location>
        <begin position="988"/>
        <end position="1009"/>
    </location>
</feature>
<evidence type="ECO:0000256" key="1">
    <source>
        <dbReference type="ARBA" id="ARBA00004651"/>
    </source>
</evidence>
<dbReference type="RefSeq" id="WP_135769140.1">
    <property type="nucleotide sequence ID" value="NZ_RQET01000013.1"/>
</dbReference>
<name>A0A4R9G4L1_9LEPT</name>
<protein>
    <submittedName>
        <fullName evidence="9">Efflux RND transporter permease subunit</fullName>
    </submittedName>
</protein>
<comment type="similarity">
    <text evidence="2">Belongs to the resistance-nodulation-cell division (RND) (TC 2.A.6) family.</text>
</comment>
<dbReference type="AlphaFoldDB" id="A0A4R9G4L1"/>
<keyword evidence="7 8" id="KW-0472">Membrane</keyword>
<evidence type="ECO:0000256" key="7">
    <source>
        <dbReference type="ARBA" id="ARBA00023136"/>
    </source>
</evidence>
<reference evidence="9" key="1">
    <citation type="journal article" date="2019" name="PLoS Negl. Trop. Dis.">
        <title>Revisiting the worldwide diversity of Leptospira species in the environment.</title>
        <authorList>
            <person name="Vincent A.T."/>
            <person name="Schiettekatte O."/>
            <person name="Bourhy P."/>
            <person name="Veyrier F.J."/>
            <person name="Picardeau M."/>
        </authorList>
    </citation>
    <scope>NUCLEOTIDE SEQUENCE [LARGE SCALE GENOMIC DNA]</scope>
    <source>
        <strain evidence="9">SSW15</strain>
    </source>
</reference>
<feature type="transmembrane region" description="Helical" evidence="8">
    <location>
        <begin position="485"/>
        <end position="508"/>
    </location>
</feature>
<dbReference type="EMBL" id="RQET01000013">
    <property type="protein sequence ID" value="TGK06458.1"/>
    <property type="molecule type" value="Genomic_DNA"/>
</dbReference>
<feature type="transmembrane region" description="Helical" evidence="8">
    <location>
        <begin position="1015"/>
        <end position="1040"/>
    </location>
</feature>
<comment type="caution">
    <text evidence="9">The sequence shown here is derived from an EMBL/GenBank/DDBJ whole genome shotgun (WGS) entry which is preliminary data.</text>
</comment>
<dbReference type="Gene3D" id="3.30.70.1440">
    <property type="entry name" value="Multidrug efflux transporter AcrB pore domain"/>
    <property type="match status" value="1"/>
</dbReference>